<feature type="compositionally biased region" description="Pro residues" evidence="1">
    <location>
        <begin position="135"/>
        <end position="147"/>
    </location>
</feature>
<evidence type="ECO:0000313" key="3">
    <source>
        <dbReference type="Proteomes" id="UP000612055"/>
    </source>
</evidence>
<keyword evidence="3" id="KW-1185">Reference proteome</keyword>
<dbReference type="Proteomes" id="UP000612055">
    <property type="component" value="Unassembled WGS sequence"/>
</dbReference>
<protein>
    <submittedName>
        <fullName evidence="2">Uncharacterized protein</fullName>
    </submittedName>
</protein>
<evidence type="ECO:0000256" key="1">
    <source>
        <dbReference type="SAM" id="MobiDB-lite"/>
    </source>
</evidence>
<comment type="caution">
    <text evidence="2">The sequence shown here is derived from an EMBL/GenBank/DDBJ whole genome shotgun (WGS) entry which is preliminary data.</text>
</comment>
<feature type="region of interest" description="Disordered" evidence="1">
    <location>
        <begin position="371"/>
        <end position="394"/>
    </location>
</feature>
<feature type="region of interest" description="Disordered" evidence="1">
    <location>
        <begin position="133"/>
        <end position="174"/>
    </location>
</feature>
<sequence>MYRSRNGSTAPEVLITRLGGAPVKLNSTIRAFQDFRLTARSPALLRGPSRYWLVCAVTSGSVRFMGSSHVAGTCLRRYSLVSGLWSGTSAAPPTAPLWSPSGVPSDAWWSQVISGLGPKTFNSTATLLFAAEGINPPPPPSPKPPSPKAVVAAQTRVAPPTSSATRPPPPRPPTAGLLINSFGSYDGTSTVLVAQGTTLAVSYTVTRGATIYSLGGLRFRAKASPSTPDASFVVALLPGYTSTIAPFGGAARVGSSSWQEVALSPLTVVDGCGSINAYWVYVAAVKGDVLLQATKKAPSGTLAPGYGLVPGSRTCRSSGPNSSGGARLDLASGQQPDSAWWSQTFSTTNYCTSDPGTTLVFSLSYDHYPPPPPDMPDIRSPPPPRPLSPPPRPPLFDTRPAFDGTEFYARQDTVVSSAWFVGASSPDPWVSSLRLSVKASPATPGASFVACWWKVNEAYPPGTDDYPFETDVIMAPLGLTAFKPGSTWSEFNLVGDNSQPEPRSTSLGYRHRLMIAVTSGDVVIKATRAPGPPGAFTSAYAAVQGTWSSYQGPGGLGVARRGSPFMAGGGGMNWTWWNTIHSVAPSRDPSVTLVFSLARYLG</sequence>
<evidence type="ECO:0000313" key="2">
    <source>
        <dbReference type="EMBL" id="KAG2490507.1"/>
    </source>
</evidence>
<accession>A0A835XVS2</accession>
<dbReference type="AlphaFoldDB" id="A0A835XVS2"/>
<feature type="compositionally biased region" description="Polar residues" evidence="1">
    <location>
        <begin position="314"/>
        <end position="324"/>
    </location>
</feature>
<gene>
    <name evidence="2" type="ORF">HYH03_011129</name>
</gene>
<proteinExistence type="predicted"/>
<name>A0A835XVS2_9CHLO</name>
<reference evidence="2" key="1">
    <citation type="journal article" date="2020" name="bioRxiv">
        <title>Comparative genomics of Chlamydomonas.</title>
        <authorList>
            <person name="Craig R.J."/>
            <person name="Hasan A.R."/>
            <person name="Ness R.W."/>
            <person name="Keightley P.D."/>
        </authorList>
    </citation>
    <scope>NUCLEOTIDE SEQUENCE</scope>
    <source>
        <strain evidence="2">CCAP 11/70</strain>
    </source>
</reference>
<feature type="region of interest" description="Disordered" evidence="1">
    <location>
        <begin position="313"/>
        <end position="332"/>
    </location>
</feature>
<dbReference type="EMBL" id="JAEHOE010000061">
    <property type="protein sequence ID" value="KAG2490507.1"/>
    <property type="molecule type" value="Genomic_DNA"/>
</dbReference>
<organism evidence="2 3">
    <name type="scientific">Edaphochlamys debaryana</name>
    <dbReference type="NCBI Taxonomy" id="47281"/>
    <lineage>
        <taxon>Eukaryota</taxon>
        <taxon>Viridiplantae</taxon>
        <taxon>Chlorophyta</taxon>
        <taxon>core chlorophytes</taxon>
        <taxon>Chlorophyceae</taxon>
        <taxon>CS clade</taxon>
        <taxon>Chlamydomonadales</taxon>
        <taxon>Chlamydomonadales incertae sedis</taxon>
        <taxon>Edaphochlamys</taxon>
    </lineage>
</organism>